<gene>
    <name evidence="2" type="ORF">OHU69_48950</name>
</gene>
<accession>A0AAU1ULV9</accession>
<dbReference type="InterPro" id="IPR011008">
    <property type="entry name" value="Dimeric_a/b-barrel"/>
</dbReference>
<evidence type="ECO:0000313" key="2">
    <source>
        <dbReference type="EMBL" id="WTS18220.1"/>
    </source>
</evidence>
<organism evidence="2">
    <name type="scientific">Streptomyces sp. NBC_00119</name>
    <dbReference type="NCBI Taxonomy" id="2975659"/>
    <lineage>
        <taxon>Bacteria</taxon>
        <taxon>Bacillati</taxon>
        <taxon>Actinomycetota</taxon>
        <taxon>Actinomycetes</taxon>
        <taxon>Kitasatosporales</taxon>
        <taxon>Streptomycetaceae</taxon>
        <taxon>Streptomyces</taxon>
    </lineage>
</organism>
<sequence>MSQYQLRVYTLRSPEVLVAYENIWSKHIPGMAKHRITTHGVWTVPAAPGSEERQLYALVSYRDADDIQERLQAYLSSPEFRADMEGFDMGQIVDVAESVLTPTADSPLR</sequence>
<dbReference type="Gene3D" id="3.30.70.100">
    <property type="match status" value="1"/>
</dbReference>
<dbReference type="SUPFAM" id="SSF54909">
    <property type="entry name" value="Dimeric alpha+beta barrel"/>
    <property type="match status" value="1"/>
</dbReference>
<dbReference type="Pfam" id="PF07978">
    <property type="entry name" value="NIPSNAP"/>
    <property type="match status" value="1"/>
</dbReference>
<feature type="domain" description="NIPSNAP" evidence="1">
    <location>
        <begin position="4"/>
        <end position="107"/>
    </location>
</feature>
<protein>
    <submittedName>
        <fullName evidence="2">NIPSNAP family protein</fullName>
    </submittedName>
</protein>
<name>A0AAU1ULV9_9ACTN</name>
<dbReference type="AlphaFoldDB" id="A0AAU1ULV9"/>
<dbReference type="InterPro" id="IPR012577">
    <property type="entry name" value="NIPSNAP"/>
</dbReference>
<proteinExistence type="predicted"/>
<dbReference type="EMBL" id="CP108195">
    <property type="protein sequence ID" value="WTS18220.1"/>
    <property type="molecule type" value="Genomic_DNA"/>
</dbReference>
<reference evidence="2" key="1">
    <citation type="submission" date="2022-10" db="EMBL/GenBank/DDBJ databases">
        <title>The complete genomes of actinobacterial strains from the NBC collection.</title>
        <authorList>
            <person name="Joergensen T.S."/>
            <person name="Alvarez Arevalo M."/>
            <person name="Sterndorff E.B."/>
            <person name="Faurdal D."/>
            <person name="Vuksanovic O."/>
            <person name="Mourched A.-S."/>
            <person name="Charusanti P."/>
            <person name="Shaw S."/>
            <person name="Blin K."/>
            <person name="Weber T."/>
        </authorList>
    </citation>
    <scope>NUCLEOTIDE SEQUENCE</scope>
    <source>
        <strain evidence="2">NBC_00119</strain>
    </source>
</reference>
<evidence type="ECO:0000259" key="1">
    <source>
        <dbReference type="Pfam" id="PF07978"/>
    </source>
</evidence>